<evidence type="ECO:0000259" key="2">
    <source>
        <dbReference type="Pfam" id="PF07007"/>
    </source>
</evidence>
<evidence type="ECO:0000313" key="4">
    <source>
        <dbReference type="Proteomes" id="UP000515506"/>
    </source>
</evidence>
<sequence>MAVSRFTAQAFALSLIAPWTGLIGCASSPPVPEEPTGQAAPASEAAGLDQSRVMEELSARSRIPASELQVLLADCSRTQLAMTLCASRNLVAAELELDAQREEKRASVVPECRAEMDRAHIAWKAERDRICSEETEEDKGGSMYPMLLSSCKTTATKARILFVKGMGACPGER</sequence>
<proteinExistence type="predicted"/>
<dbReference type="Proteomes" id="UP000515506">
    <property type="component" value="Chromosome"/>
</dbReference>
<protein>
    <submittedName>
        <fullName evidence="3">DUF1311 domain-containing protein</fullName>
    </submittedName>
</protein>
<name>A0ABX6R7W1_PSEMX</name>
<gene>
    <name evidence="3" type="ORF">H4W19_10690</name>
</gene>
<dbReference type="PROSITE" id="PS51257">
    <property type="entry name" value="PROKAR_LIPOPROTEIN"/>
    <property type="match status" value="1"/>
</dbReference>
<feature type="region of interest" description="Disordered" evidence="1">
    <location>
        <begin position="27"/>
        <end position="47"/>
    </location>
</feature>
<feature type="domain" description="Lysozyme inhibitor LprI-like N-terminal" evidence="2">
    <location>
        <begin position="77"/>
        <end position="160"/>
    </location>
</feature>
<dbReference type="EMBL" id="CP060028">
    <property type="protein sequence ID" value="QND78861.1"/>
    <property type="molecule type" value="Genomic_DNA"/>
</dbReference>
<reference evidence="3 4" key="1">
    <citation type="submission" date="2020-08" db="EMBL/GenBank/DDBJ databases">
        <title>Streptomycin resistant and MDR strain, P. mexicana.</title>
        <authorList>
            <person name="Ganesh-kumar S."/>
            <person name="Zhe T."/>
            <person name="Yu Z."/>
            <person name="Min Y."/>
        </authorList>
    </citation>
    <scope>NUCLEOTIDE SEQUENCE [LARGE SCALE GENOMIC DNA]</scope>
    <source>
        <strain evidence="3 4">GTZY</strain>
    </source>
</reference>
<dbReference type="RefSeq" id="WP_185894277.1">
    <property type="nucleotide sequence ID" value="NZ_CP060028.1"/>
</dbReference>
<evidence type="ECO:0000313" key="3">
    <source>
        <dbReference type="EMBL" id="QND78861.1"/>
    </source>
</evidence>
<organism evidence="3 4">
    <name type="scientific">Pseudoxanthomonas mexicana</name>
    <dbReference type="NCBI Taxonomy" id="128785"/>
    <lineage>
        <taxon>Bacteria</taxon>
        <taxon>Pseudomonadati</taxon>
        <taxon>Pseudomonadota</taxon>
        <taxon>Gammaproteobacteria</taxon>
        <taxon>Lysobacterales</taxon>
        <taxon>Lysobacteraceae</taxon>
        <taxon>Pseudoxanthomonas</taxon>
    </lineage>
</organism>
<evidence type="ECO:0000256" key="1">
    <source>
        <dbReference type="SAM" id="MobiDB-lite"/>
    </source>
</evidence>
<keyword evidence="4" id="KW-1185">Reference proteome</keyword>
<dbReference type="Pfam" id="PF07007">
    <property type="entry name" value="LprI"/>
    <property type="match status" value="1"/>
</dbReference>
<dbReference type="InterPro" id="IPR009739">
    <property type="entry name" value="LprI-like_N"/>
</dbReference>
<accession>A0ABX6R7W1</accession>
<dbReference type="Gene3D" id="1.20.1270.180">
    <property type="match status" value="1"/>
</dbReference>